<protein>
    <submittedName>
        <fullName evidence="2">Uncharacterized protein</fullName>
    </submittedName>
</protein>
<keyword evidence="3" id="KW-1185">Reference proteome</keyword>
<reference evidence="2 3" key="1">
    <citation type="submission" date="2018-06" db="EMBL/GenBank/DDBJ databases">
        <authorList>
            <consortium name="Pathogen Informatics"/>
            <person name="Doyle S."/>
        </authorList>
    </citation>
    <scope>NUCLEOTIDE SEQUENCE [LARGE SCALE GENOMIC DNA]</scope>
    <source>
        <strain evidence="2 3">NCTC11807</strain>
    </source>
</reference>
<proteinExistence type="predicted"/>
<dbReference type="Proteomes" id="UP000255425">
    <property type="component" value="Unassembled WGS sequence"/>
</dbReference>
<sequence length="31" mass="3717">MTWWQDGIITLITGGILIVFRIWLEIKWKGK</sequence>
<name>A0A380H0Z3_9STAP</name>
<accession>A0A380H0Z3</accession>
<dbReference type="NCBIfam" id="NF047567">
    <property type="entry name" value="SAOUHSC_02157"/>
    <property type="match status" value="1"/>
</dbReference>
<dbReference type="EMBL" id="UHDZ01000001">
    <property type="protein sequence ID" value="SUM70144.1"/>
    <property type="molecule type" value="Genomic_DNA"/>
</dbReference>
<keyword evidence="1" id="KW-1133">Transmembrane helix</keyword>
<keyword evidence="1" id="KW-0812">Transmembrane</keyword>
<organism evidence="2 3">
    <name type="scientific">Staphylococcus saccharolyticus</name>
    <dbReference type="NCBI Taxonomy" id="33028"/>
    <lineage>
        <taxon>Bacteria</taxon>
        <taxon>Bacillati</taxon>
        <taxon>Bacillota</taxon>
        <taxon>Bacilli</taxon>
        <taxon>Bacillales</taxon>
        <taxon>Staphylococcaceae</taxon>
        <taxon>Staphylococcus</taxon>
    </lineage>
</organism>
<evidence type="ECO:0000313" key="2">
    <source>
        <dbReference type="EMBL" id="SUM70144.1"/>
    </source>
</evidence>
<dbReference type="GeneID" id="93796140"/>
<dbReference type="AlphaFoldDB" id="A0A380H0Z3"/>
<feature type="transmembrane region" description="Helical" evidence="1">
    <location>
        <begin position="6"/>
        <end position="24"/>
    </location>
</feature>
<evidence type="ECO:0000256" key="1">
    <source>
        <dbReference type="SAM" id="Phobius"/>
    </source>
</evidence>
<evidence type="ECO:0000313" key="3">
    <source>
        <dbReference type="Proteomes" id="UP000255425"/>
    </source>
</evidence>
<keyword evidence="1" id="KW-0472">Membrane</keyword>
<dbReference type="RefSeq" id="WP_002440392.1">
    <property type="nucleotide sequence ID" value="NZ_CP066042.1"/>
</dbReference>
<gene>
    <name evidence="2" type="ORF">NCTC11807_01072</name>
</gene>